<dbReference type="EMBL" id="ML122390">
    <property type="protein sequence ID" value="RPD52214.1"/>
    <property type="molecule type" value="Genomic_DNA"/>
</dbReference>
<feature type="compositionally biased region" description="Basic and acidic residues" evidence="1">
    <location>
        <begin position="139"/>
        <end position="156"/>
    </location>
</feature>
<sequence>MGDSGCGVPPQISVPASPCSRGDSSLSSGFRRNTNKGGGGGSATDFSLHPYLLQIACISDSPEFLGGLIQCIREVEREREGAQGGESDSDSEGERKEKHAEVRASVRESARGGYYHEAKHDRARGRGKTRGKARQSATGRERESARESESTSERVCARQSAREMGMSGLEEAAAVDDGVEETGIGRGYVVKCQASRWHSGGEYHG</sequence>
<evidence type="ECO:0000313" key="3">
    <source>
        <dbReference type="Proteomes" id="UP000313359"/>
    </source>
</evidence>
<name>A0A5C2RLL1_9APHY</name>
<evidence type="ECO:0000313" key="2">
    <source>
        <dbReference type="EMBL" id="RPD52214.1"/>
    </source>
</evidence>
<evidence type="ECO:0000256" key="1">
    <source>
        <dbReference type="SAM" id="MobiDB-lite"/>
    </source>
</evidence>
<protein>
    <submittedName>
        <fullName evidence="2">Uncharacterized protein</fullName>
    </submittedName>
</protein>
<accession>A0A5C2RLL1</accession>
<feature type="compositionally biased region" description="Polar residues" evidence="1">
    <location>
        <begin position="22"/>
        <end position="32"/>
    </location>
</feature>
<reference evidence="2" key="1">
    <citation type="journal article" date="2018" name="Genome Biol. Evol.">
        <title>Genomics and development of Lentinus tigrinus, a white-rot wood-decaying mushroom with dimorphic fruiting bodies.</title>
        <authorList>
            <person name="Wu B."/>
            <person name="Xu Z."/>
            <person name="Knudson A."/>
            <person name="Carlson A."/>
            <person name="Chen N."/>
            <person name="Kovaka S."/>
            <person name="LaButti K."/>
            <person name="Lipzen A."/>
            <person name="Pennachio C."/>
            <person name="Riley R."/>
            <person name="Schakwitz W."/>
            <person name="Umezawa K."/>
            <person name="Ohm R.A."/>
            <person name="Grigoriev I.V."/>
            <person name="Nagy L.G."/>
            <person name="Gibbons J."/>
            <person name="Hibbett D."/>
        </authorList>
    </citation>
    <scope>NUCLEOTIDE SEQUENCE [LARGE SCALE GENOMIC DNA]</scope>
    <source>
        <strain evidence="2">ALCF2SS1-6</strain>
    </source>
</reference>
<feature type="region of interest" description="Disordered" evidence="1">
    <location>
        <begin position="1"/>
        <end position="41"/>
    </location>
</feature>
<feature type="compositionally biased region" description="Basic residues" evidence="1">
    <location>
        <begin position="121"/>
        <end position="133"/>
    </location>
</feature>
<keyword evidence="3" id="KW-1185">Reference proteome</keyword>
<gene>
    <name evidence="2" type="ORF">L227DRAFT_568735</name>
</gene>
<dbReference type="AlphaFoldDB" id="A0A5C2RLL1"/>
<feature type="compositionally biased region" description="Basic and acidic residues" evidence="1">
    <location>
        <begin position="92"/>
        <end position="120"/>
    </location>
</feature>
<feature type="region of interest" description="Disordered" evidence="1">
    <location>
        <begin position="78"/>
        <end position="156"/>
    </location>
</feature>
<proteinExistence type="predicted"/>
<dbReference type="Proteomes" id="UP000313359">
    <property type="component" value="Unassembled WGS sequence"/>
</dbReference>
<organism evidence="2 3">
    <name type="scientific">Lentinus tigrinus ALCF2SS1-6</name>
    <dbReference type="NCBI Taxonomy" id="1328759"/>
    <lineage>
        <taxon>Eukaryota</taxon>
        <taxon>Fungi</taxon>
        <taxon>Dikarya</taxon>
        <taxon>Basidiomycota</taxon>
        <taxon>Agaricomycotina</taxon>
        <taxon>Agaricomycetes</taxon>
        <taxon>Polyporales</taxon>
        <taxon>Polyporaceae</taxon>
        <taxon>Lentinus</taxon>
    </lineage>
</organism>